<dbReference type="NCBIfam" id="TIGR00078">
    <property type="entry name" value="nadC"/>
    <property type="match status" value="1"/>
</dbReference>
<dbReference type="GO" id="GO:0005737">
    <property type="term" value="C:cytoplasm"/>
    <property type="evidence" value="ECO:0007669"/>
    <property type="project" value="TreeGrafter"/>
</dbReference>
<dbReference type="InterPro" id="IPR037128">
    <property type="entry name" value="Quinolinate_PRibosylTase_N_sf"/>
</dbReference>
<dbReference type="Gene3D" id="3.20.20.70">
    <property type="entry name" value="Aldolase class I"/>
    <property type="match status" value="1"/>
</dbReference>
<dbReference type="Pfam" id="PF01729">
    <property type="entry name" value="QRPTase_C"/>
    <property type="match status" value="1"/>
</dbReference>
<dbReference type="InterPro" id="IPR036068">
    <property type="entry name" value="Nicotinate_pribotase-like_C"/>
</dbReference>
<dbReference type="InterPro" id="IPR013785">
    <property type="entry name" value="Aldolase_TIM"/>
</dbReference>
<keyword evidence="6 9" id="KW-0328">Glycosyltransferase</keyword>
<dbReference type="SUPFAM" id="SSF51690">
    <property type="entry name" value="Nicotinate/Quinolinate PRTase C-terminal domain-like"/>
    <property type="match status" value="1"/>
</dbReference>
<dbReference type="OrthoDB" id="9782546at2"/>
<dbReference type="RefSeq" id="WP_115571633.1">
    <property type="nucleotide sequence ID" value="NZ_NXLT01000011.1"/>
</dbReference>
<organism evidence="13 14">
    <name type="scientific">Helicobacter equorum</name>
    <dbReference type="NCBI Taxonomy" id="361872"/>
    <lineage>
        <taxon>Bacteria</taxon>
        <taxon>Pseudomonadati</taxon>
        <taxon>Campylobacterota</taxon>
        <taxon>Epsilonproteobacteria</taxon>
        <taxon>Campylobacterales</taxon>
        <taxon>Helicobacteraceae</taxon>
        <taxon>Helicobacter</taxon>
    </lineage>
</organism>
<dbReference type="EMBL" id="NXLT01000011">
    <property type="protein sequence ID" value="RDU65821.1"/>
    <property type="molecule type" value="Genomic_DNA"/>
</dbReference>
<name>A0A3D8IML8_9HELI</name>
<feature type="binding site" evidence="10">
    <location>
        <begin position="254"/>
        <end position="256"/>
    </location>
    <ligand>
        <name>substrate</name>
    </ligand>
</feature>
<dbReference type="FunFam" id="3.20.20.70:FF:000030">
    <property type="entry name" value="Nicotinate-nucleotide pyrophosphorylase, carboxylating"/>
    <property type="match status" value="1"/>
</dbReference>
<feature type="binding site" evidence="10">
    <location>
        <position position="186"/>
    </location>
    <ligand>
        <name>substrate</name>
    </ligand>
</feature>
<keyword evidence="7 9" id="KW-0808">Transferase</keyword>
<evidence type="ECO:0000256" key="2">
    <source>
        <dbReference type="ARBA" id="ARBA00004893"/>
    </source>
</evidence>
<comment type="caution">
    <text evidence="13">The sequence shown here is derived from an EMBL/GenBank/DDBJ whole genome shotgun (WGS) entry which is preliminary data.</text>
</comment>
<dbReference type="CDD" id="cd01572">
    <property type="entry name" value="QPRTase"/>
    <property type="match status" value="1"/>
</dbReference>
<protein>
    <recommendedName>
        <fullName evidence="4">nicotinate-nucleotide diphosphorylase (carboxylating)</fullName>
        <ecNumber evidence="4">2.4.2.19</ecNumber>
    </recommendedName>
    <alternativeName>
        <fullName evidence="8">Quinolinate phosphoribosyltransferase [decarboxylating]</fullName>
    </alternativeName>
</protein>
<evidence type="ECO:0000259" key="12">
    <source>
        <dbReference type="Pfam" id="PF02749"/>
    </source>
</evidence>
<dbReference type="UniPathway" id="UPA00253">
    <property type="reaction ID" value="UER00331"/>
</dbReference>
<evidence type="ECO:0000313" key="13">
    <source>
        <dbReference type="EMBL" id="RDU65821.1"/>
    </source>
</evidence>
<feature type="domain" description="Quinolinate phosphoribosyl transferase N-terminal" evidence="12">
    <location>
        <begin position="25"/>
        <end position="100"/>
    </location>
</feature>
<gene>
    <name evidence="13" type="ORF">CQA54_08330</name>
</gene>
<evidence type="ECO:0000256" key="4">
    <source>
        <dbReference type="ARBA" id="ARBA00011944"/>
    </source>
</evidence>
<evidence type="ECO:0000256" key="10">
    <source>
        <dbReference type="PIRSR" id="PIRSR006250-1"/>
    </source>
</evidence>
<evidence type="ECO:0000259" key="11">
    <source>
        <dbReference type="Pfam" id="PF01729"/>
    </source>
</evidence>
<dbReference type="SUPFAM" id="SSF54675">
    <property type="entry name" value="Nicotinate/Quinolinate PRTase N-terminal domain-like"/>
    <property type="match status" value="1"/>
</dbReference>
<dbReference type="Gene3D" id="3.90.1170.20">
    <property type="entry name" value="Quinolinate phosphoribosyl transferase, N-terminal domain"/>
    <property type="match status" value="1"/>
</dbReference>
<feature type="domain" description="Quinolinate phosphoribosyl transferase C-terminal" evidence="11">
    <location>
        <begin position="102"/>
        <end position="269"/>
    </location>
</feature>
<feature type="binding site" evidence="10">
    <location>
        <position position="146"/>
    </location>
    <ligand>
        <name>substrate</name>
    </ligand>
</feature>
<feature type="binding site" evidence="10">
    <location>
        <begin position="122"/>
        <end position="124"/>
    </location>
    <ligand>
        <name>substrate</name>
    </ligand>
</feature>
<evidence type="ECO:0000256" key="7">
    <source>
        <dbReference type="ARBA" id="ARBA00022679"/>
    </source>
</evidence>
<dbReference type="Proteomes" id="UP000256514">
    <property type="component" value="Unassembled WGS sequence"/>
</dbReference>
<accession>A0A3D8IML8</accession>
<dbReference type="GO" id="GO:0004514">
    <property type="term" value="F:nicotinate-nucleotide diphosphorylase (carboxylating) activity"/>
    <property type="evidence" value="ECO:0007669"/>
    <property type="project" value="UniProtKB-EC"/>
</dbReference>
<dbReference type="InterPro" id="IPR004393">
    <property type="entry name" value="NadC"/>
</dbReference>
<dbReference type="InterPro" id="IPR002638">
    <property type="entry name" value="Quinolinate_PRibosylTrfase_C"/>
</dbReference>
<dbReference type="InterPro" id="IPR022412">
    <property type="entry name" value="Quinolinate_PRibosylTrfase_N"/>
</dbReference>
<comment type="similarity">
    <text evidence="3 9">Belongs to the NadC/ModD family.</text>
</comment>
<evidence type="ECO:0000313" key="14">
    <source>
        <dbReference type="Proteomes" id="UP000256514"/>
    </source>
</evidence>
<comment type="function">
    <text evidence="1">Involved in the catabolism of quinolinic acid (QA).</text>
</comment>
<feature type="binding site" evidence="10">
    <location>
        <position position="90"/>
    </location>
    <ligand>
        <name>substrate</name>
    </ligand>
</feature>
<feature type="binding site" evidence="10">
    <location>
        <position position="156"/>
    </location>
    <ligand>
        <name>substrate</name>
    </ligand>
</feature>
<evidence type="ECO:0000256" key="9">
    <source>
        <dbReference type="PIRNR" id="PIRNR006250"/>
    </source>
</evidence>
<comment type="pathway">
    <text evidence="2">Cofactor biosynthesis; NAD(+) biosynthesis; nicotinate D-ribonucleotide from quinolinate: step 1/1.</text>
</comment>
<feature type="binding site" evidence="10">
    <location>
        <begin position="233"/>
        <end position="235"/>
    </location>
    <ligand>
        <name>substrate</name>
    </ligand>
</feature>
<evidence type="ECO:0000256" key="1">
    <source>
        <dbReference type="ARBA" id="ARBA00003237"/>
    </source>
</evidence>
<dbReference type="AlphaFoldDB" id="A0A3D8IML8"/>
<dbReference type="GO" id="GO:0034213">
    <property type="term" value="P:quinolinate catabolic process"/>
    <property type="evidence" value="ECO:0007669"/>
    <property type="project" value="TreeGrafter"/>
</dbReference>
<dbReference type="Pfam" id="PF02749">
    <property type="entry name" value="QRPTase_N"/>
    <property type="match status" value="1"/>
</dbReference>
<evidence type="ECO:0000256" key="6">
    <source>
        <dbReference type="ARBA" id="ARBA00022676"/>
    </source>
</evidence>
<keyword evidence="14" id="KW-1185">Reference proteome</keyword>
<evidence type="ECO:0000256" key="3">
    <source>
        <dbReference type="ARBA" id="ARBA00009400"/>
    </source>
</evidence>
<dbReference type="InterPro" id="IPR027277">
    <property type="entry name" value="NadC/ModD"/>
</dbReference>
<feature type="binding site" evidence="10">
    <location>
        <position position="207"/>
    </location>
    <ligand>
        <name>substrate</name>
    </ligand>
</feature>
<dbReference type="PANTHER" id="PTHR32179:SF3">
    <property type="entry name" value="NICOTINATE-NUCLEOTIDE PYROPHOSPHORYLASE [CARBOXYLATING]"/>
    <property type="match status" value="1"/>
</dbReference>
<sequence length="272" mass="30279">MDIVQFVKEALSEDLGRGDLFAYVAQDRDACAHIIAKEAGIFSGQIYIEALCSAHNVALELFVQDSQAFESYKVLGILRGSYIAILQIERTLLNIIAHSSGIATHTHAFVQCAKTHIKILDTRKTRPLLRVFEKYSVRNGGADNHRFGLDDALMLKDTHLALIQDLESTIAHARKQIPWTCKIEVEVNDYAMAQKAFEAGADIVMCDNMVIDEIKKVVVLRNESYPHIALEASGNITLRNISEYARSGVDALSIGALIHQAKWLDVSLKMQK</sequence>
<reference evidence="13 14" key="1">
    <citation type="submission" date="2018-04" db="EMBL/GenBank/DDBJ databases">
        <title>Novel Campyloabacter and Helicobacter Species and Strains.</title>
        <authorList>
            <person name="Mannion A.J."/>
            <person name="Shen Z."/>
            <person name="Fox J.G."/>
        </authorList>
    </citation>
    <scope>NUCLEOTIDE SEQUENCE [LARGE SCALE GENOMIC DNA]</scope>
    <source>
        <strain evidence="13 14">MIT 12-6600</strain>
    </source>
</reference>
<proteinExistence type="inferred from homology"/>
<evidence type="ECO:0000256" key="8">
    <source>
        <dbReference type="ARBA" id="ARBA00033102"/>
    </source>
</evidence>
<dbReference type="PIRSF" id="PIRSF006250">
    <property type="entry name" value="NadC_ModD"/>
    <property type="match status" value="1"/>
</dbReference>
<dbReference type="PANTHER" id="PTHR32179">
    <property type="entry name" value="NICOTINATE-NUCLEOTIDE PYROPHOSPHORYLASE [CARBOXYLATING]"/>
    <property type="match status" value="1"/>
</dbReference>
<dbReference type="EC" id="2.4.2.19" evidence="4"/>
<evidence type="ECO:0000256" key="5">
    <source>
        <dbReference type="ARBA" id="ARBA00022642"/>
    </source>
</evidence>
<keyword evidence="5" id="KW-0662">Pyridine nucleotide biosynthesis</keyword>
<dbReference type="GO" id="GO:0009435">
    <property type="term" value="P:NAD+ biosynthetic process"/>
    <property type="evidence" value="ECO:0007669"/>
    <property type="project" value="UniProtKB-UniPathway"/>
</dbReference>